<dbReference type="SMART" id="SM00321">
    <property type="entry name" value="WSC"/>
    <property type="match status" value="3"/>
</dbReference>
<keyword evidence="1" id="KW-0677">Repeat</keyword>
<keyword evidence="2" id="KW-0732">Signal</keyword>
<dbReference type="VEuPathDB" id="FungiDB:CNAG_07736"/>
<dbReference type="InterPro" id="IPR002889">
    <property type="entry name" value="WSC_carb-bd"/>
</dbReference>
<dbReference type="Proteomes" id="UP000010091">
    <property type="component" value="Chromosome 8"/>
</dbReference>
<keyword evidence="5" id="KW-1185">Reference proteome</keyword>
<dbReference type="RefSeq" id="XP_012050966.1">
    <property type="nucleotide sequence ID" value="XM_012195576.1"/>
</dbReference>
<dbReference type="PANTHER" id="PTHR45964">
    <property type="entry name" value="WSCD FAMILY MEMBER CG9164"/>
    <property type="match status" value="1"/>
</dbReference>
<feature type="domain" description="WSC" evidence="3">
    <location>
        <begin position="46"/>
        <end position="138"/>
    </location>
</feature>
<dbReference type="InterPro" id="IPR051589">
    <property type="entry name" value="Sialate-O-sulfotransferase"/>
</dbReference>
<reference evidence="4 5" key="1">
    <citation type="journal article" date="2014" name="PLoS Genet.">
        <title>Analysis of the genome and transcriptome of Cryptococcus neoformans var. grubii reveals complex RNA expression and microevolution leading to virulence attenuation.</title>
        <authorList>
            <person name="Janbon G."/>
            <person name="Ormerod K.L."/>
            <person name="Paulet D."/>
            <person name="Byrnes E.J.III."/>
            <person name="Yadav V."/>
            <person name="Chatterjee G."/>
            <person name="Mullapudi N."/>
            <person name="Hon C.C."/>
            <person name="Billmyre R.B."/>
            <person name="Brunel F."/>
            <person name="Bahn Y.S."/>
            <person name="Chen W."/>
            <person name="Chen Y."/>
            <person name="Chow E.W."/>
            <person name="Coppee J.Y."/>
            <person name="Floyd-Averette A."/>
            <person name="Gaillardin C."/>
            <person name="Gerik K.J."/>
            <person name="Goldberg J."/>
            <person name="Gonzalez-Hilarion S."/>
            <person name="Gujja S."/>
            <person name="Hamlin J.L."/>
            <person name="Hsueh Y.P."/>
            <person name="Ianiri G."/>
            <person name="Jones S."/>
            <person name="Kodira C.D."/>
            <person name="Kozubowski L."/>
            <person name="Lam W."/>
            <person name="Marra M."/>
            <person name="Mesner L.D."/>
            <person name="Mieczkowski P.A."/>
            <person name="Moyrand F."/>
            <person name="Nielsen K."/>
            <person name="Proux C."/>
            <person name="Rossignol T."/>
            <person name="Schein J.E."/>
            <person name="Sun S."/>
            <person name="Wollschlaeger C."/>
            <person name="Wood I.A."/>
            <person name="Zeng Q."/>
            <person name="Neuveglise C."/>
            <person name="Newlon C.S."/>
            <person name="Perfect J.R."/>
            <person name="Lodge J.K."/>
            <person name="Idnurm A."/>
            <person name="Stajich J.E."/>
            <person name="Kronstad J.W."/>
            <person name="Sanyal K."/>
            <person name="Heitman J."/>
            <person name="Fraser J.A."/>
            <person name="Cuomo C.A."/>
            <person name="Dietrich F.S."/>
        </authorList>
    </citation>
    <scope>NUCLEOTIDE SEQUENCE [LARGE SCALE GENOMIC DNA]</scope>
    <source>
        <strain evidence="5">H99 / ATCC 208821 / CBS 10515 / FGSC 9487</strain>
    </source>
</reference>
<dbReference type="CDD" id="cd11577">
    <property type="entry name" value="GH71"/>
    <property type="match status" value="1"/>
</dbReference>
<dbReference type="HOGENOM" id="CLU_361307_0_0_1"/>
<sequence length="800" mass="85206">MYSQLFVLALAAMASVEAHPSLGRQSKYHHRSLIEKRATPATTVSGWSYIGCYKDNGNDRTLSASKKIASTMTPSACVAYCSDLGYSYAGLEYYDECYCGNSIDSTKLDVDTRCQFACKGDSSQACGGDTRLGVYYKGGSTSTSATYVGCYKDNGDNRTLNGNKKISSSMTPSVCNSYCSGLGYTYAGTEYYDECYCGNILDSSKVADNSQCQFACKGDSSQKCGGDTRLGVYSLGGSTTTTSSTTSTSAAAASTSVSVTYVGCYKDNGDNRTLNGSKKISSSMTPSVCNSYCSGLGYTYAGTEYYDECYCGNILDSSKVADNSQCQFACKGDSSQKCGGDTRLGVYSLGGSTTMTSTTSSTTAASTSVTVSANAAVTSTVGVAAVPKASSTKALYAHHMVGNTYSYKQSTWADDISLASAAGIDGFALNYGIDTWQPARIADAYAAAKAQGSFKLFLSLDVSSLSCSTASDAATHVASIATYSTHSAQVTYNGKVLVSTFSGESCTFGQGSVSAGWTYFRSLLTAKGISIYFLPSIFSDISTFSSNSWMDGEFNWNGGWPTGSTALSTSSDTSYMSALGSKGYMAPVAPCFFTYYSPSTYNKDWIYRSDDWLLARRMEQIISMRNSFDMAEIISWNDYGESHYIGPIRADQPNSQGWTNGMPHTAWLSLIAYYAPAFKTGSYPSASDQMIFWTRPHPKAANPTAPTCARPSYWNNTDDILYVWVALKAAATVTITSGSNTGSWYLPAGVSKIGIASAAGSITGKIVRSGTTVKNYDSSGSFSYTLNPTDYNYNYFVAAV</sequence>
<dbReference type="PROSITE" id="PS51212">
    <property type="entry name" value="WSC"/>
    <property type="match status" value="3"/>
</dbReference>
<evidence type="ECO:0000256" key="1">
    <source>
        <dbReference type="ARBA" id="ARBA00022737"/>
    </source>
</evidence>
<dbReference type="OrthoDB" id="3257981at2759"/>
<feature type="chain" id="PRO_5003828163" evidence="2">
    <location>
        <begin position="19"/>
        <end position="800"/>
    </location>
</feature>
<dbReference type="AlphaFoldDB" id="J9VY93"/>
<organism evidence="4 5">
    <name type="scientific">Cryptococcus neoformans (strain H99 / ATCC 208821 / CBS 10515 / FGSC 9487)</name>
    <name type="common">Cryptococcus neoformans var. grubii serotype A</name>
    <dbReference type="NCBI Taxonomy" id="235443"/>
    <lineage>
        <taxon>Eukaryota</taxon>
        <taxon>Fungi</taxon>
        <taxon>Dikarya</taxon>
        <taxon>Basidiomycota</taxon>
        <taxon>Agaricomycotina</taxon>
        <taxon>Tremellomycetes</taxon>
        <taxon>Tremellales</taxon>
        <taxon>Cryptococcaceae</taxon>
        <taxon>Cryptococcus</taxon>
        <taxon>Cryptococcus neoformans species complex</taxon>
    </lineage>
</organism>
<proteinExistence type="predicted"/>
<dbReference type="KEGG" id="cng:CNAG_07736"/>
<accession>J9VY93</accession>
<dbReference type="GO" id="GO:0051118">
    <property type="term" value="F:glucan endo-1,3-alpha-glucosidase activity"/>
    <property type="evidence" value="ECO:0007669"/>
    <property type="project" value="InterPro"/>
</dbReference>
<protein>
    <submittedName>
        <fullName evidence="4">Glucan endo-1,3-alpha-glucosidase agn1</fullName>
    </submittedName>
</protein>
<dbReference type="GeneID" id="23890556"/>
<dbReference type="Pfam" id="PF03659">
    <property type="entry name" value="Glyco_hydro_71"/>
    <property type="match status" value="1"/>
</dbReference>
<gene>
    <name evidence="4" type="ORF">CNAG_07736</name>
</gene>
<dbReference type="Gene3D" id="3.20.20.80">
    <property type="entry name" value="Glycosidases"/>
    <property type="match status" value="1"/>
</dbReference>
<feature type="domain" description="WSC" evidence="3">
    <location>
        <begin position="258"/>
        <end position="350"/>
    </location>
</feature>
<dbReference type="PANTHER" id="PTHR45964:SF9">
    <property type="entry name" value="SULFOTRANSFERASE"/>
    <property type="match status" value="1"/>
</dbReference>
<dbReference type="InterPro" id="IPR005197">
    <property type="entry name" value="Glyco_hydro_71"/>
</dbReference>
<name>J9VY93_CRYN9</name>
<evidence type="ECO:0000313" key="4">
    <source>
        <dbReference type="EMBL" id="AFR96695.2"/>
    </source>
</evidence>
<dbReference type="EMBL" id="CP003827">
    <property type="protein sequence ID" value="AFR96695.2"/>
    <property type="molecule type" value="Genomic_DNA"/>
</dbReference>
<feature type="signal peptide" evidence="2">
    <location>
        <begin position="1"/>
        <end position="18"/>
    </location>
</feature>
<dbReference type="Pfam" id="PF01822">
    <property type="entry name" value="WSC"/>
    <property type="match status" value="3"/>
</dbReference>
<feature type="domain" description="WSC" evidence="3">
    <location>
        <begin position="144"/>
        <end position="236"/>
    </location>
</feature>
<evidence type="ECO:0000256" key="2">
    <source>
        <dbReference type="SAM" id="SignalP"/>
    </source>
</evidence>
<evidence type="ECO:0000313" key="5">
    <source>
        <dbReference type="Proteomes" id="UP000010091"/>
    </source>
</evidence>
<evidence type="ECO:0000259" key="3">
    <source>
        <dbReference type="PROSITE" id="PS51212"/>
    </source>
</evidence>